<evidence type="ECO:0000256" key="1">
    <source>
        <dbReference type="SAM" id="MobiDB-lite"/>
    </source>
</evidence>
<organism evidence="2 3">
    <name type="scientific">Xylaria grammica</name>
    <dbReference type="NCBI Taxonomy" id="363999"/>
    <lineage>
        <taxon>Eukaryota</taxon>
        <taxon>Fungi</taxon>
        <taxon>Dikarya</taxon>
        <taxon>Ascomycota</taxon>
        <taxon>Pezizomycotina</taxon>
        <taxon>Sordariomycetes</taxon>
        <taxon>Xylariomycetidae</taxon>
        <taxon>Xylariales</taxon>
        <taxon>Xylariaceae</taxon>
        <taxon>Xylaria</taxon>
    </lineage>
</organism>
<dbReference type="STRING" id="363999.A0A439CUS3"/>
<feature type="non-terminal residue" evidence="2">
    <location>
        <position position="231"/>
    </location>
</feature>
<evidence type="ECO:0000313" key="3">
    <source>
        <dbReference type="Proteomes" id="UP000286045"/>
    </source>
</evidence>
<reference evidence="2 3" key="1">
    <citation type="submission" date="2018-12" db="EMBL/GenBank/DDBJ databases">
        <title>Draft genome sequence of Xylaria grammica IHI A82.</title>
        <authorList>
            <person name="Buettner E."/>
            <person name="Kellner H."/>
        </authorList>
    </citation>
    <scope>NUCLEOTIDE SEQUENCE [LARGE SCALE GENOMIC DNA]</scope>
    <source>
        <strain evidence="2 3">IHI A82</strain>
    </source>
</reference>
<keyword evidence="3" id="KW-1185">Reference proteome</keyword>
<feature type="region of interest" description="Disordered" evidence="1">
    <location>
        <begin position="176"/>
        <end position="196"/>
    </location>
</feature>
<evidence type="ECO:0000313" key="2">
    <source>
        <dbReference type="EMBL" id="RWA05908.1"/>
    </source>
</evidence>
<name>A0A439CUS3_9PEZI</name>
<feature type="region of interest" description="Disordered" evidence="1">
    <location>
        <begin position="44"/>
        <end position="126"/>
    </location>
</feature>
<protein>
    <submittedName>
        <fullName evidence="2">Uncharacterized protein</fullName>
    </submittedName>
</protein>
<dbReference type="AlphaFoldDB" id="A0A439CUS3"/>
<dbReference type="Proteomes" id="UP000286045">
    <property type="component" value="Unassembled WGS sequence"/>
</dbReference>
<sequence>MANPHDLDLPIALRRTPRHCANAATTAPTQLARSRVVSAPLPTILKTPSKQRAKKRVRFSDPGPEISHHGAADPCSTGLTPMIKRSSLGEPSPKRRRASTGEKDAAPKRNPSKTRRGKQSSAVTAKAEAELQRLRAELADRDAEIERLHNETLVHDTERIMELERQVETLRTELTQQQLPPLHTEDEDGNASDGDYDYDLPSRSFYDWTLAPREPSSDSCLDAYDFTAMDV</sequence>
<accession>A0A439CUS3</accession>
<feature type="compositionally biased region" description="Acidic residues" evidence="1">
    <location>
        <begin position="185"/>
        <end position="196"/>
    </location>
</feature>
<gene>
    <name evidence="2" type="ORF">EKO27_g9197</name>
</gene>
<proteinExistence type="predicted"/>
<dbReference type="EMBL" id="RYZI01000386">
    <property type="protein sequence ID" value="RWA05908.1"/>
    <property type="molecule type" value="Genomic_DNA"/>
</dbReference>
<comment type="caution">
    <text evidence="2">The sequence shown here is derived from an EMBL/GenBank/DDBJ whole genome shotgun (WGS) entry which is preliminary data.</text>
</comment>